<dbReference type="InterPro" id="IPR052366">
    <property type="entry name" value="GTP_Pyrophosphokinase"/>
</dbReference>
<gene>
    <name evidence="3" type="ORF">GH808_10885</name>
</gene>
<comment type="caution">
    <text evidence="3">The sequence shown here is derived from an EMBL/GenBank/DDBJ whole genome shotgun (WGS) entry which is preliminary data.</text>
</comment>
<organism evidence="3 4">
    <name type="scientific">Acetobacterium fimetarium</name>
    <dbReference type="NCBI Taxonomy" id="52691"/>
    <lineage>
        <taxon>Bacteria</taxon>
        <taxon>Bacillati</taxon>
        <taxon>Bacillota</taxon>
        <taxon>Clostridia</taxon>
        <taxon>Eubacteriales</taxon>
        <taxon>Eubacteriaceae</taxon>
        <taxon>Acetobacterium</taxon>
    </lineage>
</organism>
<accession>A0ABR6WWG6</accession>
<dbReference type="InterPro" id="IPR007685">
    <property type="entry name" value="RelA_SpoT"/>
</dbReference>
<dbReference type="SUPFAM" id="SSF81301">
    <property type="entry name" value="Nucleotidyltransferase"/>
    <property type="match status" value="1"/>
</dbReference>
<dbReference type="Proteomes" id="UP000603234">
    <property type="component" value="Unassembled WGS sequence"/>
</dbReference>
<reference evidence="3 4" key="1">
    <citation type="journal article" date="2020" name="mSystems">
        <title>Defining Genomic and Predicted Metabolic Features of the Acetobacterium Genus.</title>
        <authorList>
            <person name="Ross D.E."/>
            <person name="Marshall C.W."/>
            <person name="Gulliver D."/>
            <person name="May H.D."/>
            <person name="Norman R.S."/>
        </authorList>
    </citation>
    <scope>NUCLEOTIDE SEQUENCE [LARGE SCALE GENOMIC DNA]</scope>
    <source>
        <strain evidence="3 4">DSM 8238</strain>
    </source>
</reference>
<evidence type="ECO:0000313" key="3">
    <source>
        <dbReference type="EMBL" id="MBC3804935.1"/>
    </source>
</evidence>
<comment type="pathway">
    <text evidence="1">Purine metabolism; ppGpp biosynthesis; ppGpp from GTP: step 1/2.</text>
</comment>
<sequence length="267" mass="31164">MGTKYWQEFLIPYHQAVDEIILKFNSLKEQYAKVGEYSPIESVYGRVKSVSSILEKVHNYGVDIETLEENIQDIAGIRIMCQFEEDIYEVVDLIKKRADCDMEIVKVKDYISEAKPSGYKSYHLIIRYPVFCVSGRQNILVEIQIRTLAMNFWSIIEHSLNYKYKEHIPDEIRQRLVSAANAVNNVDREMSSIREEIQNAQRVFGLKSSSVTSILDNIGYLYKLNQGEKASHYERIFDDLFEQEDIIQLILLRKELETEVNSIESEV</sequence>
<dbReference type="EMBL" id="WJBC01000016">
    <property type="protein sequence ID" value="MBC3804935.1"/>
    <property type="molecule type" value="Genomic_DNA"/>
</dbReference>
<evidence type="ECO:0000313" key="4">
    <source>
        <dbReference type="Proteomes" id="UP000603234"/>
    </source>
</evidence>
<dbReference type="Pfam" id="PF04607">
    <property type="entry name" value="RelA_SpoT"/>
    <property type="match status" value="1"/>
</dbReference>
<dbReference type="SMART" id="SM00954">
    <property type="entry name" value="RelA_SpoT"/>
    <property type="match status" value="1"/>
</dbReference>
<dbReference type="InterPro" id="IPR043519">
    <property type="entry name" value="NT_sf"/>
</dbReference>
<dbReference type="CDD" id="cd05399">
    <property type="entry name" value="NT_Rel-Spo_like"/>
    <property type="match status" value="1"/>
</dbReference>
<proteinExistence type="predicted"/>
<dbReference type="Gene3D" id="1.10.287.860">
    <property type="entry name" value="Nucleotidyltransferase"/>
    <property type="match status" value="1"/>
</dbReference>
<dbReference type="PANTHER" id="PTHR47837:SF2">
    <property type="entry name" value="GTP PYROPHOSPHOKINASE YWAC"/>
    <property type="match status" value="1"/>
</dbReference>
<dbReference type="Gene3D" id="3.30.460.10">
    <property type="entry name" value="Beta Polymerase, domain 2"/>
    <property type="match status" value="1"/>
</dbReference>
<evidence type="ECO:0000259" key="2">
    <source>
        <dbReference type="SMART" id="SM00954"/>
    </source>
</evidence>
<keyword evidence="4" id="KW-1185">Reference proteome</keyword>
<protein>
    <submittedName>
        <fullName evidence="3">GTP pyrophosphokinase family protein</fullName>
    </submittedName>
</protein>
<dbReference type="RefSeq" id="WP_186842819.1">
    <property type="nucleotide sequence ID" value="NZ_WJBC01000016.1"/>
</dbReference>
<dbReference type="PANTHER" id="PTHR47837">
    <property type="entry name" value="GTP PYROPHOSPHOKINASE YJBM"/>
    <property type="match status" value="1"/>
</dbReference>
<evidence type="ECO:0000256" key="1">
    <source>
        <dbReference type="ARBA" id="ARBA00004976"/>
    </source>
</evidence>
<feature type="domain" description="RelA/SpoT" evidence="2">
    <location>
        <begin position="45"/>
        <end position="168"/>
    </location>
</feature>
<name>A0ABR6WWG6_9FIRM</name>